<proteinExistence type="predicted"/>
<dbReference type="PANTHER" id="PTHR38340">
    <property type="entry name" value="S-LAYER PROTEIN"/>
    <property type="match status" value="1"/>
</dbReference>
<dbReference type="InterPro" id="IPR050557">
    <property type="entry name" value="RTX_toxin/Mannuronan_C5-epim"/>
</dbReference>
<reference evidence="4" key="2">
    <citation type="submission" date="2020-09" db="EMBL/GenBank/DDBJ databases">
        <authorList>
            <person name="Sun Q."/>
            <person name="Zhou Y."/>
        </authorList>
    </citation>
    <scope>NUCLEOTIDE SEQUENCE</scope>
    <source>
        <strain evidence="4">CGMCC 1.15880</strain>
    </source>
</reference>
<dbReference type="RefSeq" id="WP_188677788.1">
    <property type="nucleotide sequence ID" value="NZ_BMKA01000005.1"/>
</dbReference>
<evidence type="ECO:0000313" key="4">
    <source>
        <dbReference type="EMBL" id="GGA28756.1"/>
    </source>
</evidence>
<dbReference type="Proteomes" id="UP000628017">
    <property type="component" value="Unassembled WGS sequence"/>
</dbReference>
<feature type="region of interest" description="Disordered" evidence="3">
    <location>
        <begin position="547"/>
        <end position="650"/>
    </location>
</feature>
<evidence type="ECO:0008006" key="6">
    <source>
        <dbReference type="Google" id="ProtNLM"/>
    </source>
</evidence>
<comment type="subcellular location">
    <subcellularLocation>
        <location evidence="1">Secreted</location>
    </subcellularLocation>
</comment>
<accession>A0A916VSX8</accession>
<keyword evidence="5" id="KW-1185">Reference proteome</keyword>
<dbReference type="PANTHER" id="PTHR38340:SF1">
    <property type="entry name" value="S-LAYER PROTEIN"/>
    <property type="match status" value="1"/>
</dbReference>
<dbReference type="Gene3D" id="2.150.10.10">
    <property type="entry name" value="Serralysin-like metalloprotease, C-terminal"/>
    <property type="match status" value="5"/>
</dbReference>
<evidence type="ECO:0000256" key="1">
    <source>
        <dbReference type="ARBA" id="ARBA00004613"/>
    </source>
</evidence>
<dbReference type="SUPFAM" id="SSF51120">
    <property type="entry name" value="beta-Roll"/>
    <property type="match status" value="2"/>
</dbReference>
<feature type="compositionally biased region" description="Gly residues" evidence="3">
    <location>
        <begin position="563"/>
        <end position="574"/>
    </location>
</feature>
<dbReference type="AlphaFoldDB" id="A0A916VSX8"/>
<reference evidence="4" key="1">
    <citation type="journal article" date="2014" name="Int. J. Syst. Evol. Microbiol.">
        <title>Complete genome sequence of Corynebacterium casei LMG S-19264T (=DSM 44701T), isolated from a smear-ripened cheese.</title>
        <authorList>
            <consortium name="US DOE Joint Genome Institute (JGI-PGF)"/>
            <person name="Walter F."/>
            <person name="Albersmeier A."/>
            <person name="Kalinowski J."/>
            <person name="Ruckert C."/>
        </authorList>
    </citation>
    <scope>NUCLEOTIDE SEQUENCE</scope>
    <source>
        <strain evidence="4">CGMCC 1.15880</strain>
    </source>
</reference>
<feature type="compositionally biased region" description="Gly residues" evidence="3">
    <location>
        <begin position="547"/>
        <end position="556"/>
    </location>
</feature>
<dbReference type="EMBL" id="BMKA01000005">
    <property type="protein sequence ID" value="GGA28756.1"/>
    <property type="molecule type" value="Genomic_DNA"/>
</dbReference>
<dbReference type="GO" id="GO:0005509">
    <property type="term" value="F:calcium ion binding"/>
    <property type="evidence" value="ECO:0007669"/>
    <property type="project" value="InterPro"/>
</dbReference>
<name>A0A916VSX8_9RHOB</name>
<sequence length="729" mass="76083">MPVNPAQRGYIRSFVDLGGETLINSETNSNQREAEVTILTNGNIFVAWESNLQDGSGLGIFAKLLSADGTALTGDLPMNVTTSGDQTNPQVVALDNGRAMVVWQSGGDIWGRFIEVDGTSPASEFLINETSYAADFEITKFASDDFVITWEANDGSTSATSVGVYAQRFQFNGTKEWDEIRVNDNTTLNQRNADTAELNSGTVFTVFQSQGQVGAISEQGVYLRNYSNTSTLVGSDLVVSDEIGVQEIRPQIEALSGGGFVVAYFVGQELYAKSYLNTGAEIPSSLAQITEGIGSQNNMPFELVALPDNRYVVVWVSPGSFGNDLHYRVVEGDGTSLNTGMVHTLTSGTQNFPEVHALPQGGFVTAYVTGSSTLLNINIVRHAEDGTPVGPPTQVEYPVNTNTANAQIDPEIAVTQDGELVITWNSSVQDGSGTGIYMQRLDVSTIGTSGDDVMDGTKGADFLGGWLGKDTISGGRGDDTLEGGAGQDVIYGGPGNDYIDGGVSADMLFGGGGNDEIYAMSGRDRLDGGAGRDNLFGEEGDDLLFGGRGGDSLFGGGDDDSLSGGGGGDHLSGGKGKDDISGQGGRDQLIGNGGGDVLSGGGGADSLFGGGGRDSLSGGSGRDDLQGGGGRDVLEGGAGDDRLSGQRGNDHFEFARGSGDDVITDFDAFAREKLRLDEGLWSGTKSRRDVVDDHASVVGSDIVFTFGSDTLTLEGVSDLSALVNDIQFI</sequence>
<feature type="compositionally biased region" description="Gly residues" evidence="3">
    <location>
        <begin position="591"/>
        <end position="613"/>
    </location>
</feature>
<dbReference type="InterPro" id="IPR001343">
    <property type="entry name" value="Hemolysn_Ca-bd"/>
</dbReference>
<gene>
    <name evidence="4" type="ORF">GCM10011498_32370</name>
</gene>
<evidence type="ECO:0000313" key="5">
    <source>
        <dbReference type="Proteomes" id="UP000628017"/>
    </source>
</evidence>
<keyword evidence="2" id="KW-0964">Secreted</keyword>
<comment type="caution">
    <text evidence="4">The sequence shown here is derived from an EMBL/GenBank/DDBJ whole genome shotgun (WGS) entry which is preliminary data.</text>
</comment>
<feature type="compositionally biased region" description="Basic and acidic residues" evidence="3">
    <location>
        <begin position="639"/>
        <end position="650"/>
    </location>
</feature>
<dbReference type="InterPro" id="IPR018511">
    <property type="entry name" value="Hemolysin-typ_Ca-bd_CS"/>
</dbReference>
<organism evidence="4 5">
    <name type="scientific">Neptunicoccus cionae</name>
    <dbReference type="NCBI Taxonomy" id="2035344"/>
    <lineage>
        <taxon>Bacteria</taxon>
        <taxon>Pseudomonadati</taxon>
        <taxon>Pseudomonadota</taxon>
        <taxon>Alphaproteobacteria</taxon>
        <taxon>Rhodobacterales</taxon>
        <taxon>Paracoccaceae</taxon>
        <taxon>Neptunicoccus</taxon>
    </lineage>
</organism>
<dbReference type="GO" id="GO:0005576">
    <property type="term" value="C:extracellular region"/>
    <property type="evidence" value="ECO:0007669"/>
    <property type="project" value="UniProtKB-SubCell"/>
</dbReference>
<evidence type="ECO:0000256" key="2">
    <source>
        <dbReference type="ARBA" id="ARBA00022525"/>
    </source>
</evidence>
<dbReference type="PROSITE" id="PS00330">
    <property type="entry name" value="HEMOLYSIN_CALCIUM"/>
    <property type="match status" value="4"/>
</dbReference>
<protein>
    <recommendedName>
        <fullName evidence="6">Calcium-binding protein</fullName>
    </recommendedName>
</protein>
<dbReference type="Pfam" id="PF00353">
    <property type="entry name" value="HemolysinCabind"/>
    <property type="match status" value="4"/>
</dbReference>
<dbReference type="InterPro" id="IPR011049">
    <property type="entry name" value="Serralysin-like_metalloprot_C"/>
</dbReference>
<evidence type="ECO:0000256" key="3">
    <source>
        <dbReference type="SAM" id="MobiDB-lite"/>
    </source>
</evidence>
<dbReference type="PRINTS" id="PR00313">
    <property type="entry name" value="CABNDNGRPT"/>
</dbReference>